<name>A0A1H7QHF3_9BACT</name>
<dbReference type="Proteomes" id="UP000198984">
    <property type="component" value="Unassembled WGS sequence"/>
</dbReference>
<feature type="chain" id="PRO_5011634171" description="DUF3347 domain-containing protein" evidence="1">
    <location>
        <begin position="22"/>
        <end position="175"/>
    </location>
</feature>
<dbReference type="PROSITE" id="PS51257">
    <property type="entry name" value="PROKAR_LIPOPROTEIN"/>
    <property type="match status" value="1"/>
</dbReference>
<evidence type="ECO:0000256" key="1">
    <source>
        <dbReference type="SAM" id="SignalP"/>
    </source>
</evidence>
<keyword evidence="4" id="KW-1185">Reference proteome</keyword>
<dbReference type="InterPro" id="IPR021782">
    <property type="entry name" value="DUF3347"/>
</dbReference>
<gene>
    <name evidence="3" type="ORF">SAMN04488505_102341</name>
</gene>
<feature type="domain" description="DUF3347" evidence="2">
    <location>
        <begin position="52"/>
        <end position="129"/>
    </location>
</feature>
<dbReference type="STRING" id="573321.SAMN04488505_102341"/>
<dbReference type="Pfam" id="PF11827">
    <property type="entry name" value="DUF3347"/>
    <property type="match status" value="1"/>
</dbReference>
<organism evidence="3 4">
    <name type="scientific">Chitinophaga rupis</name>
    <dbReference type="NCBI Taxonomy" id="573321"/>
    <lineage>
        <taxon>Bacteria</taxon>
        <taxon>Pseudomonadati</taxon>
        <taxon>Bacteroidota</taxon>
        <taxon>Chitinophagia</taxon>
        <taxon>Chitinophagales</taxon>
        <taxon>Chitinophagaceae</taxon>
        <taxon>Chitinophaga</taxon>
    </lineage>
</organism>
<dbReference type="EMBL" id="FOBB01000002">
    <property type="protein sequence ID" value="SEL47074.1"/>
    <property type="molecule type" value="Genomic_DNA"/>
</dbReference>
<evidence type="ECO:0000313" key="3">
    <source>
        <dbReference type="EMBL" id="SEL47074.1"/>
    </source>
</evidence>
<feature type="signal peptide" evidence="1">
    <location>
        <begin position="1"/>
        <end position="21"/>
    </location>
</feature>
<reference evidence="3 4" key="1">
    <citation type="submission" date="2016-10" db="EMBL/GenBank/DDBJ databases">
        <authorList>
            <person name="de Groot N.N."/>
        </authorList>
    </citation>
    <scope>NUCLEOTIDE SEQUENCE [LARGE SCALE GENOMIC DNA]</scope>
    <source>
        <strain evidence="3 4">DSM 21039</strain>
    </source>
</reference>
<dbReference type="AlphaFoldDB" id="A0A1H7QHF3"/>
<protein>
    <recommendedName>
        <fullName evidence="2">DUF3347 domain-containing protein</fullName>
    </recommendedName>
</protein>
<evidence type="ECO:0000259" key="2">
    <source>
        <dbReference type="Pfam" id="PF11827"/>
    </source>
</evidence>
<proteinExistence type="predicted"/>
<dbReference type="RefSeq" id="WP_089909413.1">
    <property type="nucleotide sequence ID" value="NZ_FOBB01000002.1"/>
</dbReference>
<keyword evidence="1" id="KW-0732">Signal</keyword>
<sequence length="175" mass="18647">MLKQTLTVLAFTLLAACGNNAENKTADNAEEQSTVTVAAAPVKLKDEKVNNVYQHYVHLTTALVNSDSTEAKNAGAAIEAGANELPGADSIIANAKKIAQSSSLEDQRQQYISLSTAVIALVRSTGVSSGELYVDYCPMANNEKGASWLSSNKDIKNPYFGDEMLTCGEVKETIK</sequence>
<dbReference type="OrthoDB" id="5513217at2"/>
<accession>A0A1H7QHF3</accession>
<evidence type="ECO:0000313" key="4">
    <source>
        <dbReference type="Proteomes" id="UP000198984"/>
    </source>
</evidence>